<name>A0AAN7UZZ1_9COLE</name>
<dbReference type="EMBL" id="JAVRBK010000010">
    <property type="protein sequence ID" value="KAK5637989.1"/>
    <property type="molecule type" value="Genomic_DNA"/>
</dbReference>
<evidence type="ECO:0000313" key="3">
    <source>
        <dbReference type="Proteomes" id="UP001329430"/>
    </source>
</evidence>
<keyword evidence="3" id="KW-1185">Reference proteome</keyword>
<evidence type="ECO:0000313" key="2">
    <source>
        <dbReference type="EMBL" id="KAK5637989.1"/>
    </source>
</evidence>
<gene>
    <name evidence="2" type="ORF">RI129_012284</name>
</gene>
<feature type="signal peptide" evidence="1">
    <location>
        <begin position="1"/>
        <end position="17"/>
    </location>
</feature>
<protein>
    <submittedName>
        <fullName evidence="2">Uncharacterized protein</fullName>
    </submittedName>
</protein>
<dbReference type="Proteomes" id="UP001329430">
    <property type="component" value="Chromosome 10"/>
</dbReference>
<sequence length="473" mass="54107">MVKAVLVFLIAVAQVCSDPYNKINRLIARIDQVENVLSLNNPAVEVLSSIKANLFFNLQYHDGLNWRELENIYECYLNEFKEVVSHQLWAPTVDVVMSKRELSPRNISEEWLIQVHLAENAWKREVLSFDPSNALFQRVVSHQMKEGLNGLSKLNMAVLQLEDLRMIINGETPKTLAEEIVSALRLVKQRHIDKTRIGEFLQAVDTFAHFIQTRLQHTVKHSGLLAQISTTLLKAISPRCPNITHCLDLTASAVQNLAHLSQNELEVTPEAAHVELFIGGFSNLLLITRNLPNKPEVLPSLEFALDALIDTIQSVFPGTVQVKQAMAIEALYFKQTVQKFNYTANFNCLRNLHTIRNTQTSQIIEEITTQVRQAAVVLRNEDFLHILQGMKVRVQNIFRMSHENNLQVLFLHICSTSSCVGLECEKWIRQLVIDSYDSAEESRRTMVLLLKILDEVQRKCIKRILHDVKETFE</sequence>
<proteinExistence type="predicted"/>
<organism evidence="2 3">
    <name type="scientific">Pyrocoelia pectoralis</name>
    <dbReference type="NCBI Taxonomy" id="417401"/>
    <lineage>
        <taxon>Eukaryota</taxon>
        <taxon>Metazoa</taxon>
        <taxon>Ecdysozoa</taxon>
        <taxon>Arthropoda</taxon>
        <taxon>Hexapoda</taxon>
        <taxon>Insecta</taxon>
        <taxon>Pterygota</taxon>
        <taxon>Neoptera</taxon>
        <taxon>Endopterygota</taxon>
        <taxon>Coleoptera</taxon>
        <taxon>Polyphaga</taxon>
        <taxon>Elateriformia</taxon>
        <taxon>Elateroidea</taxon>
        <taxon>Lampyridae</taxon>
        <taxon>Lampyrinae</taxon>
        <taxon>Pyrocoelia</taxon>
    </lineage>
</organism>
<evidence type="ECO:0000256" key="1">
    <source>
        <dbReference type="SAM" id="SignalP"/>
    </source>
</evidence>
<accession>A0AAN7UZZ1</accession>
<dbReference type="AlphaFoldDB" id="A0AAN7UZZ1"/>
<feature type="chain" id="PRO_5042927082" evidence="1">
    <location>
        <begin position="18"/>
        <end position="473"/>
    </location>
</feature>
<comment type="caution">
    <text evidence="2">The sequence shown here is derived from an EMBL/GenBank/DDBJ whole genome shotgun (WGS) entry which is preliminary data.</text>
</comment>
<keyword evidence="1" id="KW-0732">Signal</keyword>
<reference evidence="2 3" key="1">
    <citation type="journal article" date="2024" name="Insects">
        <title>An Improved Chromosome-Level Genome Assembly of the Firefly Pyrocoelia pectoralis.</title>
        <authorList>
            <person name="Fu X."/>
            <person name="Meyer-Rochow V.B."/>
            <person name="Ballantyne L."/>
            <person name="Zhu X."/>
        </authorList>
    </citation>
    <scope>NUCLEOTIDE SEQUENCE [LARGE SCALE GENOMIC DNA]</scope>
    <source>
        <strain evidence="2">XCY_ONT2</strain>
    </source>
</reference>